<comment type="caution">
    <text evidence="1">The sequence shown here is derived from an EMBL/GenBank/DDBJ whole genome shotgun (WGS) entry which is preliminary data.</text>
</comment>
<evidence type="ECO:0000313" key="2">
    <source>
        <dbReference type="Proteomes" id="UP000010959"/>
    </source>
</evidence>
<accession>L7CFI8</accession>
<dbReference type="EMBL" id="AMWG01000098">
    <property type="protein sequence ID" value="ELP32620.1"/>
    <property type="molecule type" value="Genomic_DNA"/>
</dbReference>
<dbReference type="AlphaFoldDB" id="L7CFI8"/>
<dbReference type="Proteomes" id="UP000010959">
    <property type="component" value="Unassembled WGS sequence"/>
</dbReference>
<evidence type="ECO:0000313" key="1">
    <source>
        <dbReference type="EMBL" id="ELP32620.1"/>
    </source>
</evidence>
<organism evidence="1 2">
    <name type="scientific">Rhodopirellula baltica SWK14</name>
    <dbReference type="NCBI Taxonomy" id="993516"/>
    <lineage>
        <taxon>Bacteria</taxon>
        <taxon>Pseudomonadati</taxon>
        <taxon>Planctomycetota</taxon>
        <taxon>Planctomycetia</taxon>
        <taxon>Pirellulales</taxon>
        <taxon>Pirellulaceae</taxon>
        <taxon>Rhodopirellula</taxon>
    </lineage>
</organism>
<reference evidence="1 2" key="1">
    <citation type="journal article" date="2013" name="Mar. Genomics">
        <title>Expression of sulfatases in Rhodopirellula baltica and the diversity of sulfatases in the genus Rhodopirellula.</title>
        <authorList>
            <person name="Wegner C.E."/>
            <person name="Richter-Heitmann T."/>
            <person name="Klindworth A."/>
            <person name="Klockow C."/>
            <person name="Richter M."/>
            <person name="Achstetter T."/>
            <person name="Glockner F.O."/>
            <person name="Harder J."/>
        </authorList>
    </citation>
    <scope>NUCLEOTIDE SEQUENCE [LARGE SCALE GENOMIC DNA]</scope>
    <source>
        <strain evidence="1 2">SWK14</strain>
    </source>
</reference>
<sequence>MPRRFACFRLFSGEITMRTNLVASMVCVGFGVLIGLCLSLDSADHVFAQDSPAIRQPESLAGVPHSLDGTPTLIQARPGRDVGASGEIIGFSHVDESGTQVISLVNTGKLWMAVYHVGPDGEIRLVSSRAIDADFSLELNATAPLPDDIRRMQGKTKPR</sequence>
<protein>
    <submittedName>
        <fullName evidence="1">Uncharacterized protein</fullName>
    </submittedName>
</protein>
<dbReference type="PATRIC" id="fig|993516.3.peg.3686"/>
<proteinExistence type="predicted"/>
<name>L7CFI8_RHOBT</name>
<gene>
    <name evidence="1" type="ORF">RBSWK_03456</name>
</gene>